<keyword evidence="2" id="KW-1185">Reference proteome</keyword>
<evidence type="ECO:0000313" key="2">
    <source>
        <dbReference type="Proteomes" id="UP001732700"/>
    </source>
</evidence>
<accession>A0ACD5Z5N4</accession>
<evidence type="ECO:0000313" key="1">
    <source>
        <dbReference type="EnsemblPlants" id="AVESA.00010b.r2.6CG1108260.1.CDS"/>
    </source>
</evidence>
<dbReference type="EnsemblPlants" id="AVESA.00010b.r2.6CG1108260.1">
    <property type="protein sequence ID" value="AVESA.00010b.r2.6CG1108260.1.CDS"/>
    <property type="gene ID" value="AVESA.00010b.r2.6CG1108260"/>
</dbReference>
<sequence>MVAIDKLRHEMPKEVVSEGCHIPGYLVCPLSGELMVDPVTVATGKTFERCFLKIWFEKNGHICPLTGELISGTILPNERVRGYLQEWEESKVELLRKCKK</sequence>
<dbReference type="Proteomes" id="UP001732700">
    <property type="component" value="Chromosome 6C"/>
</dbReference>
<name>A0ACD5Z5N4_AVESA</name>
<reference evidence="1" key="2">
    <citation type="submission" date="2025-09" db="UniProtKB">
        <authorList>
            <consortium name="EnsemblPlants"/>
        </authorList>
    </citation>
    <scope>IDENTIFICATION</scope>
</reference>
<proteinExistence type="predicted"/>
<protein>
    <submittedName>
        <fullName evidence="1">Uncharacterized protein</fullName>
    </submittedName>
</protein>
<reference evidence="1" key="1">
    <citation type="submission" date="2021-05" db="EMBL/GenBank/DDBJ databases">
        <authorList>
            <person name="Scholz U."/>
            <person name="Mascher M."/>
            <person name="Fiebig A."/>
        </authorList>
    </citation>
    <scope>NUCLEOTIDE SEQUENCE [LARGE SCALE GENOMIC DNA]</scope>
</reference>
<organism evidence="1 2">
    <name type="scientific">Avena sativa</name>
    <name type="common">Oat</name>
    <dbReference type="NCBI Taxonomy" id="4498"/>
    <lineage>
        <taxon>Eukaryota</taxon>
        <taxon>Viridiplantae</taxon>
        <taxon>Streptophyta</taxon>
        <taxon>Embryophyta</taxon>
        <taxon>Tracheophyta</taxon>
        <taxon>Spermatophyta</taxon>
        <taxon>Magnoliopsida</taxon>
        <taxon>Liliopsida</taxon>
        <taxon>Poales</taxon>
        <taxon>Poaceae</taxon>
        <taxon>BOP clade</taxon>
        <taxon>Pooideae</taxon>
        <taxon>Poodae</taxon>
        <taxon>Poeae</taxon>
        <taxon>Poeae Chloroplast Group 1 (Aveneae type)</taxon>
        <taxon>Aveninae</taxon>
        <taxon>Avena</taxon>
    </lineage>
</organism>